<comment type="caution">
    <text evidence="2">The sequence shown here is derived from an EMBL/GenBank/DDBJ whole genome shotgun (WGS) entry which is preliminary data.</text>
</comment>
<feature type="signal peptide" evidence="1">
    <location>
        <begin position="1"/>
        <end position="28"/>
    </location>
</feature>
<dbReference type="Proteomes" id="UP000619486">
    <property type="component" value="Unassembled WGS sequence"/>
</dbReference>
<organism evidence="2 3">
    <name type="scientific">Streptomyces purpureus</name>
    <dbReference type="NCBI Taxonomy" id="1951"/>
    <lineage>
        <taxon>Bacteria</taxon>
        <taxon>Bacillati</taxon>
        <taxon>Actinomycetota</taxon>
        <taxon>Actinomycetes</taxon>
        <taxon>Kitasatosporales</taxon>
        <taxon>Streptomycetaceae</taxon>
        <taxon>Streptomyces</taxon>
    </lineage>
</organism>
<keyword evidence="1" id="KW-0732">Signal</keyword>
<keyword evidence="3" id="KW-1185">Reference proteome</keyword>
<gene>
    <name evidence="2" type="ORF">GCM10014713_58870</name>
</gene>
<proteinExistence type="predicted"/>
<name>A0A918HDW1_9ACTN</name>
<evidence type="ECO:0000313" key="2">
    <source>
        <dbReference type="EMBL" id="GGT57472.1"/>
    </source>
</evidence>
<reference evidence="2" key="1">
    <citation type="journal article" date="2014" name="Int. J. Syst. Evol. Microbiol.">
        <title>Complete genome sequence of Corynebacterium casei LMG S-19264T (=DSM 44701T), isolated from a smear-ripened cheese.</title>
        <authorList>
            <consortium name="US DOE Joint Genome Institute (JGI-PGF)"/>
            <person name="Walter F."/>
            <person name="Albersmeier A."/>
            <person name="Kalinowski J."/>
            <person name="Ruckert C."/>
        </authorList>
    </citation>
    <scope>NUCLEOTIDE SEQUENCE</scope>
    <source>
        <strain evidence="2">JCM 3172</strain>
    </source>
</reference>
<dbReference type="EMBL" id="BMQQ01000031">
    <property type="protein sequence ID" value="GGT57472.1"/>
    <property type="molecule type" value="Genomic_DNA"/>
</dbReference>
<sequence length="121" mass="11397">MKQSAAKTLGVAALGAAFAATAAGTANAASLPDVTSTLGGVTQNLPVAGDVLEKLPAGAPESLLAGKSALDSGTQALPGAVGQLAESAPQTIANSPVKQLIGGLPVNGLASTGLNGLALGN</sequence>
<evidence type="ECO:0000256" key="1">
    <source>
        <dbReference type="SAM" id="SignalP"/>
    </source>
</evidence>
<protein>
    <recommendedName>
        <fullName evidence="4">ATP-binding protein</fullName>
    </recommendedName>
</protein>
<evidence type="ECO:0000313" key="3">
    <source>
        <dbReference type="Proteomes" id="UP000619486"/>
    </source>
</evidence>
<evidence type="ECO:0008006" key="4">
    <source>
        <dbReference type="Google" id="ProtNLM"/>
    </source>
</evidence>
<dbReference type="AlphaFoldDB" id="A0A918HDW1"/>
<dbReference type="RefSeq" id="WP_019888960.1">
    <property type="nucleotide sequence ID" value="NZ_BMQQ01000031.1"/>
</dbReference>
<reference evidence="2" key="2">
    <citation type="submission" date="2020-09" db="EMBL/GenBank/DDBJ databases">
        <authorList>
            <person name="Sun Q."/>
            <person name="Ohkuma M."/>
        </authorList>
    </citation>
    <scope>NUCLEOTIDE SEQUENCE</scope>
    <source>
        <strain evidence="2">JCM 3172</strain>
    </source>
</reference>
<feature type="chain" id="PRO_5037528442" description="ATP-binding protein" evidence="1">
    <location>
        <begin position="29"/>
        <end position="121"/>
    </location>
</feature>
<accession>A0A918HDW1</accession>